<evidence type="ECO:0000313" key="12">
    <source>
        <dbReference type="Proteomes" id="UP000320762"/>
    </source>
</evidence>
<dbReference type="GO" id="GO:0043565">
    <property type="term" value="F:sequence-specific DNA binding"/>
    <property type="evidence" value="ECO:0007669"/>
    <property type="project" value="InterPro"/>
</dbReference>
<name>A0A550C1V6_9AGAR</name>
<dbReference type="SUPFAM" id="SSF46785">
    <property type="entry name" value="Winged helix' DNA-binding domain"/>
    <property type="match status" value="1"/>
</dbReference>
<dbReference type="Gene3D" id="1.10.10.10">
    <property type="entry name" value="Winged helix-like DNA-binding domain superfamily/Winged helix DNA-binding domain"/>
    <property type="match status" value="1"/>
</dbReference>
<dbReference type="GO" id="GO:0003700">
    <property type="term" value="F:DNA-binding transcription factor activity"/>
    <property type="evidence" value="ECO:0007669"/>
    <property type="project" value="InterPro"/>
</dbReference>
<comment type="subunit">
    <text evidence="7">Homotrimer. Homotrimerization increases the affinity of HSF1 to DNA. Interacts with transcriptional coregulator SSA1 on chromatin.</text>
</comment>
<keyword evidence="6" id="KW-0539">Nucleus</keyword>
<dbReference type="Pfam" id="PF00447">
    <property type="entry name" value="HSF_DNA-bind"/>
    <property type="match status" value="1"/>
</dbReference>
<feature type="compositionally biased region" description="Gly residues" evidence="9">
    <location>
        <begin position="108"/>
        <end position="119"/>
    </location>
</feature>
<sequence>MAPHFHYVASDVADADMAGHLHTSACDPPSRIYLEPPSTSPAASGSRPSTASSLGYHVKHNSSDTEADSAYEDGSSMTLISGTDDSFQGSTSGTRTPPDLDNSHGGEDGIFGGSGGLGVPSGMVGNSGMNTTRPAGSNNFVSKLYQMISDPKSANFIAWTDLGTSFVVSNVGEFSRSILGSHFKHNNFSSFVRQLNMYGFHKINRTPRAQRTSTDQQVWEFSHHKFLRGRPDLLDEIKRKALEPDPSIKHRVELPGEVAAQLNAMRDENRRVWEQLATERRRAENLIGVVGQLWDIVGKGFPGQVPPFPLELLDGNESPAILVTSPPTGEHVRYNGGQPQNRYAGSEAGPRYVPPIHIPQPPLHAMHTLAVSPTSSPTGAEFPAYHSHAPSPLSSGGMAANAYPYARAQQSYSAPESTVSMSPHGGLPPMASHAMHVDMYHDGGPRAGMKRPRLAGDDADADRRMARTRCDSAPLGYGYEHEPVQNHHLGGWEVRPRSDSEYHFDGGERHPGMGLPTVPNVPTLNRCPPPPGQHGPPMLLPPMPNVR</sequence>
<dbReference type="EMBL" id="VDMD01000033">
    <property type="protein sequence ID" value="TRM58794.1"/>
    <property type="molecule type" value="Genomic_DNA"/>
</dbReference>
<feature type="compositionally biased region" description="Polar residues" evidence="9">
    <location>
        <begin position="75"/>
        <end position="95"/>
    </location>
</feature>
<reference evidence="11 12" key="1">
    <citation type="journal article" date="2019" name="New Phytol.">
        <title>Comparative genomics reveals unique wood-decay strategies and fruiting body development in the Schizophyllaceae.</title>
        <authorList>
            <person name="Almasi E."/>
            <person name="Sahu N."/>
            <person name="Krizsan K."/>
            <person name="Balint B."/>
            <person name="Kovacs G.M."/>
            <person name="Kiss B."/>
            <person name="Cseklye J."/>
            <person name="Drula E."/>
            <person name="Henrissat B."/>
            <person name="Nagy I."/>
            <person name="Chovatia M."/>
            <person name="Adam C."/>
            <person name="LaButti K."/>
            <person name="Lipzen A."/>
            <person name="Riley R."/>
            <person name="Grigoriev I.V."/>
            <person name="Nagy L.G."/>
        </authorList>
    </citation>
    <scope>NUCLEOTIDE SEQUENCE [LARGE SCALE GENOMIC DNA]</scope>
    <source>
        <strain evidence="11 12">NL-1724</strain>
    </source>
</reference>
<comment type="similarity">
    <text evidence="2 8">Belongs to the HSF family.</text>
</comment>
<dbReference type="STRING" id="97359.A0A550C1V6"/>
<evidence type="ECO:0000256" key="7">
    <source>
        <dbReference type="ARBA" id="ARBA00062171"/>
    </source>
</evidence>
<dbReference type="PANTHER" id="PTHR10015:SF427">
    <property type="entry name" value="HEAT SHOCK FACTOR PROTEIN"/>
    <property type="match status" value="1"/>
</dbReference>
<dbReference type="AlphaFoldDB" id="A0A550C1V6"/>
<evidence type="ECO:0000256" key="1">
    <source>
        <dbReference type="ARBA" id="ARBA00004123"/>
    </source>
</evidence>
<dbReference type="OrthoDB" id="60033at2759"/>
<feature type="region of interest" description="Disordered" evidence="9">
    <location>
        <begin position="28"/>
        <end position="131"/>
    </location>
</feature>
<evidence type="ECO:0000256" key="3">
    <source>
        <dbReference type="ARBA" id="ARBA00023015"/>
    </source>
</evidence>
<feature type="compositionally biased region" description="Pro residues" evidence="9">
    <location>
        <begin position="527"/>
        <end position="547"/>
    </location>
</feature>
<feature type="region of interest" description="Disordered" evidence="9">
    <location>
        <begin position="506"/>
        <end position="547"/>
    </location>
</feature>
<evidence type="ECO:0000256" key="6">
    <source>
        <dbReference type="ARBA" id="ARBA00023242"/>
    </source>
</evidence>
<accession>A0A550C1V6</accession>
<dbReference type="SMART" id="SM00415">
    <property type="entry name" value="HSF"/>
    <property type="match status" value="1"/>
</dbReference>
<evidence type="ECO:0000256" key="5">
    <source>
        <dbReference type="ARBA" id="ARBA00023163"/>
    </source>
</evidence>
<dbReference type="PROSITE" id="PS00434">
    <property type="entry name" value="HSF_DOMAIN"/>
    <property type="match status" value="1"/>
</dbReference>
<evidence type="ECO:0000256" key="2">
    <source>
        <dbReference type="ARBA" id="ARBA00006403"/>
    </source>
</evidence>
<protein>
    <submittedName>
        <fullName evidence="11">HSF-type DNA-binding-domain-containing protein</fullName>
    </submittedName>
</protein>
<keyword evidence="4 11" id="KW-0238">DNA-binding</keyword>
<comment type="caution">
    <text evidence="11">The sequence shown here is derived from an EMBL/GenBank/DDBJ whole genome shotgun (WGS) entry which is preliminary data.</text>
</comment>
<proteinExistence type="inferred from homology"/>
<evidence type="ECO:0000259" key="10">
    <source>
        <dbReference type="PROSITE" id="PS00434"/>
    </source>
</evidence>
<evidence type="ECO:0000256" key="8">
    <source>
        <dbReference type="RuleBase" id="RU004020"/>
    </source>
</evidence>
<dbReference type="PANTHER" id="PTHR10015">
    <property type="entry name" value="HEAT SHOCK TRANSCRIPTION FACTOR"/>
    <property type="match status" value="1"/>
</dbReference>
<comment type="subcellular location">
    <subcellularLocation>
        <location evidence="1">Nucleus</location>
    </subcellularLocation>
</comment>
<keyword evidence="5" id="KW-0804">Transcription</keyword>
<evidence type="ECO:0000256" key="9">
    <source>
        <dbReference type="SAM" id="MobiDB-lite"/>
    </source>
</evidence>
<feature type="compositionally biased region" description="Polar residues" evidence="9">
    <location>
        <begin position="40"/>
        <end position="53"/>
    </location>
</feature>
<keyword evidence="12" id="KW-1185">Reference proteome</keyword>
<dbReference type="InterPro" id="IPR036388">
    <property type="entry name" value="WH-like_DNA-bd_sf"/>
</dbReference>
<organism evidence="11 12">
    <name type="scientific">Schizophyllum amplum</name>
    <dbReference type="NCBI Taxonomy" id="97359"/>
    <lineage>
        <taxon>Eukaryota</taxon>
        <taxon>Fungi</taxon>
        <taxon>Dikarya</taxon>
        <taxon>Basidiomycota</taxon>
        <taxon>Agaricomycotina</taxon>
        <taxon>Agaricomycetes</taxon>
        <taxon>Agaricomycetidae</taxon>
        <taxon>Agaricales</taxon>
        <taxon>Schizophyllaceae</taxon>
        <taxon>Schizophyllum</taxon>
    </lineage>
</organism>
<dbReference type="FunFam" id="1.10.10.10:FF:000027">
    <property type="entry name" value="Heat shock transcription factor 1"/>
    <property type="match status" value="1"/>
</dbReference>
<dbReference type="Proteomes" id="UP000320762">
    <property type="component" value="Unassembled WGS sequence"/>
</dbReference>
<evidence type="ECO:0000256" key="4">
    <source>
        <dbReference type="ARBA" id="ARBA00023125"/>
    </source>
</evidence>
<dbReference type="InterPro" id="IPR000232">
    <property type="entry name" value="HSF_DNA-bd"/>
</dbReference>
<dbReference type="PRINTS" id="PR00056">
    <property type="entry name" value="HSFDOMAIN"/>
</dbReference>
<gene>
    <name evidence="11" type="ORF">BD626DRAFT_410050</name>
</gene>
<dbReference type="GO" id="GO:0005634">
    <property type="term" value="C:nucleus"/>
    <property type="evidence" value="ECO:0007669"/>
    <property type="project" value="UniProtKB-SubCell"/>
</dbReference>
<evidence type="ECO:0000313" key="11">
    <source>
        <dbReference type="EMBL" id="TRM58794.1"/>
    </source>
</evidence>
<dbReference type="InterPro" id="IPR036390">
    <property type="entry name" value="WH_DNA-bd_sf"/>
</dbReference>
<feature type="domain" description="HSF-type DNA-binding" evidence="10">
    <location>
        <begin position="179"/>
        <end position="203"/>
    </location>
</feature>
<keyword evidence="3" id="KW-0805">Transcription regulation</keyword>